<sequence>MRRAKLSTKGQGAAIPRKQRVTPLPQTTRTAGAGSVSMFMGKRRAMLRTACARHSAYNLHTRTRRAAIPHKRNAPRHPELNPHSLVTSSHRARMAQMINANEPAPFQIDAVSMRSAAS</sequence>
<feature type="region of interest" description="Disordered" evidence="1">
    <location>
        <begin position="1"/>
        <end position="37"/>
    </location>
</feature>
<dbReference type="KEGG" id="rca:Rcas_2238"/>
<evidence type="ECO:0000313" key="2">
    <source>
        <dbReference type="EMBL" id="ABU58321.1"/>
    </source>
</evidence>
<protein>
    <submittedName>
        <fullName evidence="2">Uncharacterized protein</fullName>
    </submittedName>
</protein>
<dbReference type="STRING" id="383372.Rcas_2238"/>
<accession>A7NLD8</accession>
<reference evidence="2 3" key="1">
    <citation type="submission" date="2007-08" db="EMBL/GenBank/DDBJ databases">
        <title>Complete sequence of Roseiflexus castenholzii DSM 13941.</title>
        <authorList>
            <consortium name="US DOE Joint Genome Institute"/>
            <person name="Copeland A."/>
            <person name="Lucas S."/>
            <person name="Lapidus A."/>
            <person name="Barry K."/>
            <person name="Glavina del Rio T."/>
            <person name="Dalin E."/>
            <person name="Tice H."/>
            <person name="Pitluck S."/>
            <person name="Thompson L.S."/>
            <person name="Brettin T."/>
            <person name="Bruce D."/>
            <person name="Detter J.C."/>
            <person name="Han C."/>
            <person name="Tapia R."/>
            <person name="Schmutz J."/>
            <person name="Larimer F."/>
            <person name="Land M."/>
            <person name="Hauser L."/>
            <person name="Kyrpides N."/>
            <person name="Mikhailova N."/>
            <person name="Bryant D.A."/>
            <person name="Hanada S."/>
            <person name="Tsukatani Y."/>
            <person name="Richardson P."/>
        </authorList>
    </citation>
    <scope>NUCLEOTIDE SEQUENCE [LARGE SCALE GENOMIC DNA]</scope>
    <source>
        <strain evidence="3">DSM 13941 / HLO8</strain>
    </source>
</reference>
<evidence type="ECO:0000313" key="3">
    <source>
        <dbReference type="Proteomes" id="UP000000263"/>
    </source>
</evidence>
<organism evidence="2 3">
    <name type="scientific">Roseiflexus castenholzii (strain DSM 13941 / HLO8)</name>
    <dbReference type="NCBI Taxonomy" id="383372"/>
    <lineage>
        <taxon>Bacteria</taxon>
        <taxon>Bacillati</taxon>
        <taxon>Chloroflexota</taxon>
        <taxon>Chloroflexia</taxon>
        <taxon>Chloroflexales</taxon>
        <taxon>Roseiflexineae</taxon>
        <taxon>Roseiflexaceae</taxon>
        <taxon>Roseiflexus</taxon>
    </lineage>
</organism>
<dbReference type="Proteomes" id="UP000000263">
    <property type="component" value="Chromosome"/>
</dbReference>
<dbReference type="AlphaFoldDB" id="A7NLD8"/>
<proteinExistence type="predicted"/>
<evidence type="ECO:0000256" key="1">
    <source>
        <dbReference type="SAM" id="MobiDB-lite"/>
    </source>
</evidence>
<name>A7NLD8_ROSCS</name>
<gene>
    <name evidence="2" type="ordered locus">Rcas_2238</name>
</gene>
<dbReference type="HOGENOM" id="CLU_2071351_0_0_0"/>
<dbReference type="EMBL" id="CP000804">
    <property type="protein sequence ID" value="ABU58321.1"/>
    <property type="molecule type" value="Genomic_DNA"/>
</dbReference>
<keyword evidence="3" id="KW-1185">Reference proteome</keyword>